<dbReference type="AlphaFoldDB" id="A0A2L0NFV1"/>
<proteinExistence type="evidence at transcript level"/>
<dbReference type="GO" id="GO:0005576">
    <property type="term" value="C:extracellular region"/>
    <property type="evidence" value="ECO:0007669"/>
    <property type="project" value="InterPro"/>
</dbReference>
<dbReference type="Pfam" id="PF07464">
    <property type="entry name" value="ApoLp-III"/>
    <property type="match status" value="1"/>
</dbReference>
<accession>A0A2L0NFV1</accession>
<keyword evidence="2" id="KW-0732">Signal</keyword>
<dbReference type="SUPFAM" id="SSF47857">
    <property type="entry name" value="Apolipophorin-III"/>
    <property type="match status" value="1"/>
</dbReference>
<feature type="coiled-coil region" evidence="1">
    <location>
        <begin position="28"/>
        <end position="91"/>
    </location>
</feature>
<sequence>MNKLFFVAVALFAIQGCMAKPKGAAPQKDQLEELAQNAQNLAHKIGEQLGIADLDTKKIGASLNEGTNKLLENLQSFLDKVKDESKAHEGEVSTAVKNVQAKLATVAADLQKAAGPDATKKAEEIKTEFNKAYKAATDQVQLLVKSYEPQVQGAQENFQKFSKTFLDNIVEIGQNVEKQVKTAVEEHEKTHSH</sequence>
<organism evidence="3">
    <name type="scientific">Nicrophorus orbicollis</name>
    <name type="common">Burying beetle</name>
    <dbReference type="NCBI Taxonomy" id="64902"/>
    <lineage>
        <taxon>Eukaryota</taxon>
        <taxon>Metazoa</taxon>
        <taxon>Ecdysozoa</taxon>
        <taxon>Arthropoda</taxon>
        <taxon>Hexapoda</taxon>
        <taxon>Insecta</taxon>
        <taxon>Pterygota</taxon>
        <taxon>Neoptera</taxon>
        <taxon>Endopterygota</taxon>
        <taxon>Coleoptera</taxon>
        <taxon>Polyphaga</taxon>
        <taxon>Staphyliniformia</taxon>
        <taxon>Silphidae</taxon>
        <taxon>Nicrophorinae</taxon>
        <taxon>Nicrophorus</taxon>
    </lineage>
</organism>
<evidence type="ECO:0000256" key="1">
    <source>
        <dbReference type="SAM" id="Coils"/>
    </source>
</evidence>
<reference evidence="3" key="1">
    <citation type="submission" date="2017-02" db="EMBL/GenBank/DDBJ databases">
        <title>The role of lipid metabolism during Nicrophorus parental care.</title>
        <authorList>
            <person name="Benowitz K.M."/>
        </authorList>
    </citation>
    <scope>NUCLEOTIDE SEQUENCE</scope>
</reference>
<dbReference type="EMBL" id="KY654101">
    <property type="protein sequence ID" value="AUY55084.1"/>
    <property type="molecule type" value="mRNA"/>
</dbReference>
<keyword evidence="1" id="KW-0175">Coiled coil</keyword>
<dbReference type="GO" id="GO:0006869">
    <property type="term" value="P:lipid transport"/>
    <property type="evidence" value="ECO:0007669"/>
    <property type="project" value="InterPro"/>
</dbReference>
<dbReference type="GO" id="GO:0008289">
    <property type="term" value="F:lipid binding"/>
    <property type="evidence" value="ECO:0007669"/>
    <property type="project" value="InterPro"/>
</dbReference>
<dbReference type="InterPro" id="IPR010009">
    <property type="entry name" value="ApoLp-III"/>
</dbReference>
<gene>
    <name evidence="3" type="primary">apoLp-III</name>
</gene>
<feature type="chain" id="PRO_5014953747" evidence="2">
    <location>
        <begin position="20"/>
        <end position="193"/>
    </location>
</feature>
<dbReference type="Gene3D" id="1.20.120.20">
    <property type="entry name" value="Apolipoprotein"/>
    <property type="match status" value="1"/>
</dbReference>
<dbReference type="PROSITE" id="PS51257">
    <property type="entry name" value="PROKAR_LIPOPROTEIN"/>
    <property type="match status" value="1"/>
</dbReference>
<evidence type="ECO:0000313" key="3">
    <source>
        <dbReference type="EMBL" id="AUY55084.1"/>
    </source>
</evidence>
<evidence type="ECO:0000256" key="2">
    <source>
        <dbReference type="SAM" id="SignalP"/>
    </source>
</evidence>
<feature type="signal peptide" evidence="2">
    <location>
        <begin position="1"/>
        <end position="19"/>
    </location>
</feature>
<protein>
    <submittedName>
        <fullName evidence="3">Apolipophorin-III</fullName>
    </submittedName>
</protein>
<name>A0A2L0NFV1_NICOR</name>